<dbReference type="InterPro" id="IPR027417">
    <property type="entry name" value="P-loop_NTPase"/>
</dbReference>
<dbReference type="PANTHER" id="PTHR43582:SF2">
    <property type="entry name" value="LINEARMYCIN RESISTANCE ATP-BINDING PROTEIN LNRL"/>
    <property type="match status" value="1"/>
</dbReference>
<dbReference type="EMBL" id="JANDZV010000005">
    <property type="protein sequence ID" value="MCZ7407982.1"/>
    <property type="molecule type" value="Genomic_DNA"/>
</dbReference>
<dbReference type="GO" id="GO:0005524">
    <property type="term" value="F:ATP binding"/>
    <property type="evidence" value="ECO:0007669"/>
    <property type="project" value="UniProtKB-KW"/>
</dbReference>
<evidence type="ECO:0000256" key="2">
    <source>
        <dbReference type="ARBA" id="ARBA00022840"/>
    </source>
</evidence>
<dbReference type="InterPro" id="IPR003439">
    <property type="entry name" value="ABC_transporter-like_ATP-bd"/>
</dbReference>
<dbReference type="InterPro" id="IPR003593">
    <property type="entry name" value="AAA+_ATPase"/>
</dbReference>
<reference evidence="4" key="1">
    <citation type="submission" date="2022-07" db="EMBL/GenBank/DDBJ databases">
        <title>Parvimonas micra travels from the subgingival sulcus of the human oral cavity to the colorectal adenocarcinoma.</title>
        <authorList>
            <person name="Conde-Perez K."/>
            <person name="Buetas E."/>
            <person name="Aja-Macaya P."/>
            <person name="Martin-De Arribas E."/>
            <person name="Iglesias-Corras I."/>
            <person name="Trigo-Tasende N."/>
            <person name="Nasser-Ali M."/>
            <person name="Estevez L.S."/>
            <person name="Rumbo-Feal S."/>
            <person name="Otero-Alen B."/>
            <person name="Noguera J.F."/>
            <person name="Concha A."/>
            <person name="Pardinas-Lopez S."/>
            <person name="Carda-Dieguez M."/>
            <person name="Gomez-Randulfe I."/>
            <person name="Martinez-Lago N."/>
            <person name="Ladra S."/>
            <person name="Aparicio L.A."/>
            <person name="Bou G."/>
            <person name="Mira A."/>
            <person name="Vallejo J.A."/>
            <person name="Poza M."/>
        </authorList>
    </citation>
    <scope>NUCLEOTIDE SEQUENCE</scope>
    <source>
        <strain evidence="4">PM79KC-AC-4</strain>
    </source>
</reference>
<feature type="domain" description="ABC transporter" evidence="3">
    <location>
        <begin position="4"/>
        <end position="234"/>
    </location>
</feature>
<evidence type="ECO:0000256" key="1">
    <source>
        <dbReference type="ARBA" id="ARBA00022741"/>
    </source>
</evidence>
<dbReference type="PROSITE" id="PS50893">
    <property type="entry name" value="ABC_TRANSPORTER_2"/>
    <property type="match status" value="1"/>
</dbReference>
<evidence type="ECO:0000313" key="4">
    <source>
        <dbReference type="EMBL" id="MCZ7407982.1"/>
    </source>
</evidence>
<dbReference type="SMART" id="SM00382">
    <property type="entry name" value="AAA"/>
    <property type="match status" value="1"/>
</dbReference>
<comment type="caution">
    <text evidence="4">The sequence shown here is derived from an EMBL/GenBank/DDBJ whole genome shotgun (WGS) entry which is preliminary data.</text>
</comment>
<name>A0A9X3HCK5_9FIRM</name>
<protein>
    <submittedName>
        <fullName evidence="4">ABC transporter ATP-binding protein</fullName>
    </submittedName>
</protein>
<keyword evidence="2 4" id="KW-0067">ATP-binding</keyword>
<dbReference type="RefSeq" id="WP_269721065.1">
    <property type="nucleotide sequence ID" value="NZ_CP101408.1"/>
</dbReference>
<dbReference type="PANTHER" id="PTHR43582">
    <property type="entry name" value="LINEARMYCIN RESISTANCE ATP-BINDING PROTEIN LNRL"/>
    <property type="match status" value="1"/>
</dbReference>
<dbReference type="SUPFAM" id="SSF52540">
    <property type="entry name" value="P-loop containing nucleoside triphosphate hydrolases"/>
    <property type="match status" value="1"/>
</dbReference>
<dbReference type="GO" id="GO:0016887">
    <property type="term" value="F:ATP hydrolysis activity"/>
    <property type="evidence" value="ECO:0007669"/>
    <property type="project" value="InterPro"/>
</dbReference>
<gene>
    <name evidence="4" type="ORF">NND69_06370</name>
</gene>
<dbReference type="AlphaFoldDB" id="A0A9X3HCK5"/>
<sequence length="312" mass="34838">MAYIEVKNLFKSYNENRVLKDLSFDIEKGEMFGLIGPNGAGKTTLIDIMTGLSKADSGEVFIDGLSIKKDIVKIKSKLGVVPQDLALMENISAKDNLVYFGSLYGLTGNLLKERVNEALILTGLSDRSKEKVKNFSGGMKRRLNIAASILHKPEILILDEPTVGVDPQSRNFVFDFLEKMNQEGTTILYISHYMEEIEILCNQILLMDLGVEVASGSKNQIKSMVSHNSKVKVVFDRLPNELIDDISVKVNGVINAEIKNKELILTISNNDFSMMRLIQEIEKTDSIIKSISVDEITLEETFIQLTGKSLRD</sequence>
<organism evidence="4 5">
    <name type="scientific">Parvimonas micra</name>
    <dbReference type="NCBI Taxonomy" id="33033"/>
    <lineage>
        <taxon>Bacteria</taxon>
        <taxon>Bacillati</taxon>
        <taxon>Bacillota</taxon>
        <taxon>Tissierellia</taxon>
        <taxon>Tissierellales</taxon>
        <taxon>Peptoniphilaceae</taxon>
        <taxon>Parvimonas</taxon>
    </lineage>
</organism>
<proteinExistence type="predicted"/>
<dbReference type="Proteomes" id="UP001141458">
    <property type="component" value="Unassembled WGS sequence"/>
</dbReference>
<keyword evidence="1" id="KW-0547">Nucleotide-binding</keyword>
<dbReference type="Pfam" id="PF00005">
    <property type="entry name" value="ABC_tran"/>
    <property type="match status" value="1"/>
</dbReference>
<dbReference type="InterPro" id="IPR017871">
    <property type="entry name" value="ABC_transporter-like_CS"/>
</dbReference>
<evidence type="ECO:0000259" key="3">
    <source>
        <dbReference type="PROSITE" id="PS50893"/>
    </source>
</evidence>
<dbReference type="Gene3D" id="3.40.50.300">
    <property type="entry name" value="P-loop containing nucleotide triphosphate hydrolases"/>
    <property type="match status" value="1"/>
</dbReference>
<dbReference type="PROSITE" id="PS00211">
    <property type="entry name" value="ABC_TRANSPORTER_1"/>
    <property type="match status" value="1"/>
</dbReference>
<accession>A0A9X3HCK5</accession>
<evidence type="ECO:0000313" key="5">
    <source>
        <dbReference type="Proteomes" id="UP001141458"/>
    </source>
</evidence>